<dbReference type="Gene3D" id="3.10.20.30">
    <property type="match status" value="1"/>
</dbReference>
<evidence type="ECO:0000256" key="1">
    <source>
        <dbReference type="ARBA" id="ARBA00023002"/>
    </source>
</evidence>
<evidence type="ECO:0000256" key="3">
    <source>
        <dbReference type="ARBA" id="ARBA00034078"/>
    </source>
</evidence>
<protein>
    <submittedName>
        <fullName evidence="5">Flavodoxin oxidoreductase</fullName>
    </submittedName>
</protein>
<dbReference type="Proteomes" id="UP000185739">
    <property type="component" value="Chromosome"/>
</dbReference>
<dbReference type="STRING" id="96773.Tchl_0473"/>
<dbReference type="InterPro" id="IPR001041">
    <property type="entry name" value="2Fe-2S_ferredoxin-type"/>
</dbReference>
<dbReference type="Pfam" id="PF00970">
    <property type="entry name" value="FAD_binding_6"/>
    <property type="match status" value="1"/>
</dbReference>
<dbReference type="InterPro" id="IPR050415">
    <property type="entry name" value="MRET"/>
</dbReference>
<dbReference type="Pfam" id="PF00175">
    <property type="entry name" value="NAD_binding_1"/>
    <property type="match status" value="1"/>
</dbReference>
<dbReference type="PANTHER" id="PTHR47354">
    <property type="entry name" value="NADH OXIDOREDUCTASE HCR"/>
    <property type="match status" value="1"/>
</dbReference>
<keyword evidence="6" id="KW-1185">Reference proteome</keyword>
<dbReference type="OrthoDB" id="9806195at2"/>
<dbReference type="InterPro" id="IPR001433">
    <property type="entry name" value="OxRdtase_FAD/NAD-bd"/>
</dbReference>
<dbReference type="RefSeq" id="WP_075146977.1">
    <property type="nucleotide sequence ID" value="NZ_CP018839.1"/>
</dbReference>
<dbReference type="InterPro" id="IPR039261">
    <property type="entry name" value="FNR_nucleotide-bd"/>
</dbReference>
<dbReference type="GO" id="GO:0016491">
    <property type="term" value="F:oxidoreductase activity"/>
    <property type="evidence" value="ECO:0007669"/>
    <property type="project" value="UniProtKB-KW"/>
</dbReference>
<evidence type="ECO:0000256" key="4">
    <source>
        <dbReference type="ARBA" id="ARBA00038177"/>
    </source>
</evidence>
<dbReference type="InterPro" id="IPR008333">
    <property type="entry name" value="Cbr1-like_FAD-bd_dom"/>
</dbReference>
<organism evidence="5 6">
    <name type="scientific">Thauera chlorobenzoica</name>
    <dbReference type="NCBI Taxonomy" id="96773"/>
    <lineage>
        <taxon>Bacteria</taxon>
        <taxon>Pseudomonadati</taxon>
        <taxon>Pseudomonadota</taxon>
        <taxon>Betaproteobacteria</taxon>
        <taxon>Rhodocyclales</taxon>
        <taxon>Zoogloeaceae</taxon>
        <taxon>Thauera</taxon>
    </lineage>
</organism>
<dbReference type="PROSITE" id="PS51384">
    <property type="entry name" value="FAD_FR"/>
    <property type="match status" value="1"/>
</dbReference>
<dbReference type="GO" id="GO:0051537">
    <property type="term" value="F:2 iron, 2 sulfur cluster binding"/>
    <property type="evidence" value="ECO:0007669"/>
    <property type="project" value="InterPro"/>
</dbReference>
<sequence length="340" mass="36928">MKHRISLQPGDHHFDAADGQTVLEAALAAGLRLPHSCRDGVCGACKGKVLAGEVDHGHPAAGALSAAERAAGLALFCCARPRSDLVVEARAIDRPGAIPVKRLPCRVHRMQRLADDVMLIELKLPGSEIFDFRAGQYIDIMLADGQRRSFSIANAPHDAGHLELHVRRIDGGRFTAHVFETMKEKDILRLEGPLGDFWLREDSARPIVLLAGGTGFAPIKSIVDHAIHIGIRRPISLYWGARTRSGLYLDALARSWHTALPGLRYVPVLSDAPASDGWDGRRGLVHQAVLDDFTDLGGHEVYACGAAAMIEAARSSFCTTRNLDEDAFFADAFTFAPQTH</sequence>
<evidence type="ECO:0000256" key="2">
    <source>
        <dbReference type="ARBA" id="ARBA00023223"/>
    </source>
</evidence>
<dbReference type="KEGG" id="tcl:Tchl_0473"/>
<dbReference type="InterPro" id="IPR012675">
    <property type="entry name" value="Beta-grasp_dom_sf"/>
</dbReference>
<dbReference type="EMBL" id="CP018839">
    <property type="protein sequence ID" value="APR03344.1"/>
    <property type="molecule type" value="Genomic_DNA"/>
</dbReference>
<dbReference type="CDD" id="cd00207">
    <property type="entry name" value="fer2"/>
    <property type="match status" value="1"/>
</dbReference>
<dbReference type="PRINTS" id="PR00410">
    <property type="entry name" value="PHEHYDRXLASE"/>
</dbReference>
<dbReference type="GO" id="GO:0008218">
    <property type="term" value="P:bioluminescence"/>
    <property type="evidence" value="ECO:0007669"/>
    <property type="project" value="UniProtKB-KW"/>
</dbReference>
<dbReference type="PROSITE" id="PS51085">
    <property type="entry name" value="2FE2S_FER_2"/>
    <property type="match status" value="1"/>
</dbReference>
<reference evidence="5 6" key="1">
    <citation type="submission" date="2016-12" db="EMBL/GenBank/DDBJ databases">
        <title>Complete genome sequence of Thauera chlorobenzoica, a Betaproteobacterium degrading haloaromatics anaerobically to CO2 and halides.</title>
        <authorList>
            <person name="Goris T."/>
            <person name="Mergelsberg M."/>
            <person name="Boll M."/>
        </authorList>
    </citation>
    <scope>NUCLEOTIDE SEQUENCE [LARGE SCALE GENOMIC DNA]</scope>
    <source>
        <strain evidence="5 6">3CB1</strain>
    </source>
</reference>
<dbReference type="PANTHER" id="PTHR47354:SF7">
    <property type="entry name" value="NAD(P)H-FLAVIN REDUCTASE"/>
    <property type="match status" value="1"/>
</dbReference>
<proteinExistence type="inferred from homology"/>
<evidence type="ECO:0000313" key="5">
    <source>
        <dbReference type="EMBL" id="APR03344.1"/>
    </source>
</evidence>
<dbReference type="Pfam" id="PF00111">
    <property type="entry name" value="Fer2"/>
    <property type="match status" value="1"/>
</dbReference>
<dbReference type="InterPro" id="IPR017927">
    <property type="entry name" value="FAD-bd_FR_type"/>
</dbReference>
<comment type="similarity">
    <text evidence="4">Belongs to the Fre/LuxG FAD/NAD(P) flavoprotein oxidoreductase family.</text>
</comment>
<dbReference type="Gene3D" id="3.40.50.80">
    <property type="entry name" value="Nucleotide-binding domain of ferredoxin-NADP reductase (FNR) module"/>
    <property type="match status" value="1"/>
</dbReference>
<dbReference type="InterPro" id="IPR036010">
    <property type="entry name" value="2Fe-2S_ferredoxin-like_sf"/>
</dbReference>
<dbReference type="PROSITE" id="PS00197">
    <property type="entry name" value="2FE2S_FER_1"/>
    <property type="match status" value="1"/>
</dbReference>
<name>A0A1H5W2A4_9RHOO</name>
<keyword evidence="1" id="KW-0560">Oxidoreductase</keyword>
<dbReference type="CDD" id="cd06189">
    <property type="entry name" value="flavin_oxioreductase"/>
    <property type="match status" value="1"/>
</dbReference>
<comment type="cofactor">
    <cofactor evidence="3">
        <name>[2Fe-2S] cluster</name>
        <dbReference type="ChEBI" id="CHEBI:190135"/>
    </cofactor>
</comment>
<dbReference type="SUPFAM" id="SSF54292">
    <property type="entry name" value="2Fe-2S ferredoxin-like"/>
    <property type="match status" value="1"/>
</dbReference>
<dbReference type="InterPro" id="IPR006058">
    <property type="entry name" value="2Fe2S_fd_BS"/>
</dbReference>
<dbReference type="PRINTS" id="PR00371">
    <property type="entry name" value="FPNCR"/>
</dbReference>
<dbReference type="SUPFAM" id="SSF63380">
    <property type="entry name" value="Riboflavin synthase domain-like"/>
    <property type="match status" value="1"/>
</dbReference>
<dbReference type="InterPro" id="IPR001709">
    <property type="entry name" value="Flavoprot_Pyr_Nucl_cyt_Rdtase"/>
</dbReference>
<dbReference type="AlphaFoldDB" id="A0A1H5W2A4"/>
<dbReference type="SUPFAM" id="SSF52343">
    <property type="entry name" value="Ferredoxin reductase-like, C-terminal NADP-linked domain"/>
    <property type="match status" value="1"/>
</dbReference>
<dbReference type="InterPro" id="IPR017938">
    <property type="entry name" value="Riboflavin_synthase-like_b-brl"/>
</dbReference>
<gene>
    <name evidence="5" type="ORF">Tchl_0473</name>
</gene>
<evidence type="ECO:0000313" key="6">
    <source>
        <dbReference type="Proteomes" id="UP000185739"/>
    </source>
</evidence>
<keyword evidence="2" id="KW-0455">Luminescence</keyword>
<dbReference type="Gene3D" id="2.40.30.10">
    <property type="entry name" value="Translation factors"/>
    <property type="match status" value="1"/>
</dbReference>
<accession>A0A1H5W2A4</accession>